<sequence length="163" mass="17095">MIVFDLHCAPLGHRFEGWFGSSTDFAAQQERGLVTCPTCGTSAVTKAPMAPAVGRKGNSLPAPSAPAPGQVAPPQALSNVAASLPPEAVAMLRAVAAAQAEAIKQSTWVGDRFAEDVRAMHYGEREEVLVHGRASPDDAEALREEGIMVAPLLVPFTPPDEVN</sequence>
<proteinExistence type="predicted"/>
<evidence type="ECO:0000313" key="2">
    <source>
        <dbReference type="EMBL" id="MFC4295476.1"/>
    </source>
</evidence>
<gene>
    <name evidence="2" type="ORF">ACFO0A_10465</name>
</gene>
<evidence type="ECO:0000313" key="3">
    <source>
        <dbReference type="Proteomes" id="UP001595828"/>
    </source>
</evidence>
<protein>
    <submittedName>
        <fullName evidence="2">DUF1178 family protein</fullName>
    </submittedName>
</protein>
<accession>A0ABV8RQ16</accession>
<dbReference type="RefSeq" id="WP_379538949.1">
    <property type="nucleotide sequence ID" value="NZ_JBHSDR010000006.1"/>
</dbReference>
<dbReference type="Pfam" id="PF06676">
    <property type="entry name" value="DUF1178"/>
    <property type="match status" value="1"/>
</dbReference>
<dbReference type="Proteomes" id="UP001595828">
    <property type="component" value="Unassembled WGS sequence"/>
</dbReference>
<evidence type="ECO:0000256" key="1">
    <source>
        <dbReference type="SAM" id="MobiDB-lite"/>
    </source>
</evidence>
<dbReference type="EMBL" id="JBHSDR010000006">
    <property type="protein sequence ID" value="MFC4295476.1"/>
    <property type="molecule type" value="Genomic_DNA"/>
</dbReference>
<dbReference type="InterPro" id="IPR009562">
    <property type="entry name" value="DUF1178"/>
</dbReference>
<reference evidence="3" key="1">
    <citation type="journal article" date="2019" name="Int. J. Syst. Evol. Microbiol.">
        <title>The Global Catalogue of Microorganisms (GCM) 10K type strain sequencing project: providing services to taxonomists for standard genome sequencing and annotation.</title>
        <authorList>
            <consortium name="The Broad Institute Genomics Platform"/>
            <consortium name="The Broad Institute Genome Sequencing Center for Infectious Disease"/>
            <person name="Wu L."/>
            <person name="Ma J."/>
        </authorList>
    </citation>
    <scope>NUCLEOTIDE SEQUENCE [LARGE SCALE GENOMIC DNA]</scope>
    <source>
        <strain evidence="3">CGMCC 1.12989</strain>
    </source>
</reference>
<keyword evidence="3" id="KW-1185">Reference proteome</keyword>
<organism evidence="2 3">
    <name type="scientific">Novosphingobium tardum</name>
    <dbReference type="NCBI Taxonomy" id="1538021"/>
    <lineage>
        <taxon>Bacteria</taxon>
        <taxon>Pseudomonadati</taxon>
        <taxon>Pseudomonadota</taxon>
        <taxon>Alphaproteobacteria</taxon>
        <taxon>Sphingomonadales</taxon>
        <taxon>Sphingomonadaceae</taxon>
        <taxon>Novosphingobium</taxon>
    </lineage>
</organism>
<comment type="caution">
    <text evidence="2">The sequence shown here is derived from an EMBL/GenBank/DDBJ whole genome shotgun (WGS) entry which is preliminary data.</text>
</comment>
<feature type="region of interest" description="Disordered" evidence="1">
    <location>
        <begin position="50"/>
        <end position="72"/>
    </location>
</feature>
<dbReference type="PIRSF" id="PIRSF032131">
    <property type="entry name" value="UCP032131"/>
    <property type="match status" value="1"/>
</dbReference>
<name>A0ABV8RQ16_9SPHN</name>